<evidence type="ECO:0000256" key="4">
    <source>
        <dbReference type="RuleBase" id="RU003744"/>
    </source>
</evidence>
<dbReference type="InterPro" id="IPR051455">
    <property type="entry name" value="Bact_solute-bind_prot3"/>
</dbReference>
<comment type="similarity">
    <text evidence="1 4">Belongs to the bacterial solute-binding protein 3 family.</text>
</comment>
<feature type="domain" description="Solute-binding protein family 3/N-terminal" evidence="6">
    <location>
        <begin position="36"/>
        <end position="260"/>
    </location>
</feature>
<dbReference type="EMBL" id="FNUY01000017">
    <property type="protein sequence ID" value="SEG81104.1"/>
    <property type="molecule type" value="Genomic_DNA"/>
</dbReference>
<dbReference type="PROSITE" id="PS01039">
    <property type="entry name" value="SBP_BACTERIAL_3"/>
    <property type="match status" value="1"/>
</dbReference>
<keyword evidence="8" id="KW-1185">Reference proteome</keyword>
<dbReference type="GO" id="GO:0006865">
    <property type="term" value="P:amino acid transport"/>
    <property type="evidence" value="ECO:0007669"/>
    <property type="project" value="TreeGrafter"/>
</dbReference>
<dbReference type="RefSeq" id="WP_103875479.1">
    <property type="nucleotide sequence ID" value="NZ_FNUY01000017.1"/>
</dbReference>
<dbReference type="Pfam" id="PF00497">
    <property type="entry name" value="SBP_bac_3"/>
    <property type="match status" value="1"/>
</dbReference>
<dbReference type="Gene3D" id="3.40.190.10">
    <property type="entry name" value="Periplasmic binding protein-like II"/>
    <property type="match status" value="2"/>
</dbReference>
<evidence type="ECO:0000256" key="1">
    <source>
        <dbReference type="ARBA" id="ARBA00010333"/>
    </source>
</evidence>
<dbReference type="InterPro" id="IPR018313">
    <property type="entry name" value="SBP_3_CS"/>
</dbReference>
<gene>
    <name evidence="7" type="ORF">SAMN04488115_11774</name>
</gene>
<feature type="signal peptide" evidence="5">
    <location>
        <begin position="1"/>
        <end position="21"/>
    </location>
</feature>
<keyword evidence="2" id="KW-0813">Transport</keyword>
<proteinExistence type="inferred from homology"/>
<evidence type="ECO:0000313" key="8">
    <source>
        <dbReference type="Proteomes" id="UP000236743"/>
    </source>
</evidence>
<evidence type="ECO:0000256" key="3">
    <source>
        <dbReference type="ARBA" id="ARBA00022729"/>
    </source>
</evidence>
<name>A0A1H6D7Q7_9HYPH</name>
<accession>A0A1H6D7Q7</accession>
<evidence type="ECO:0000256" key="5">
    <source>
        <dbReference type="SAM" id="SignalP"/>
    </source>
</evidence>
<dbReference type="CDD" id="cd13692">
    <property type="entry name" value="PBP2_BztA"/>
    <property type="match status" value="1"/>
</dbReference>
<feature type="chain" id="PRO_5009295669" evidence="5">
    <location>
        <begin position="22"/>
        <end position="336"/>
    </location>
</feature>
<evidence type="ECO:0000313" key="7">
    <source>
        <dbReference type="EMBL" id="SEG81104.1"/>
    </source>
</evidence>
<dbReference type="SUPFAM" id="SSF53850">
    <property type="entry name" value="Periplasmic binding protein-like II"/>
    <property type="match status" value="1"/>
</dbReference>
<organism evidence="7 8">
    <name type="scientific">Bosea lathyri</name>
    <dbReference type="NCBI Taxonomy" id="1036778"/>
    <lineage>
        <taxon>Bacteria</taxon>
        <taxon>Pseudomonadati</taxon>
        <taxon>Pseudomonadota</taxon>
        <taxon>Alphaproteobacteria</taxon>
        <taxon>Hyphomicrobiales</taxon>
        <taxon>Boseaceae</taxon>
        <taxon>Bosea</taxon>
    </lineage>
</organism>
<reference evidence="7 8" key="1">
    <citation type="submission" date="2016-10" db="EMBL/GenBank/DDBJ databases">
        <authorList>
            <person name="de Groot N.N."/>
        </authorList>
    </citation>
    <scope>NUCLEOTIDE SEQUENCE [LARGE SCALE GENOMIC DNA]</scope>
    <source>
        <strain evidence="7 8">DSM 26656</strain>
    </source>
</reference>
<dbReference type="SMART" id="SM00062">
    <property type="entry name" value="PBPb"/>
    <property type="match status" value="1"/>
</dbReference>
<dbReference type="AlphaFoldDB" id="A0A1H6D7Q7"/>
<dbReference type="Proteomes" id="UP000236743">
    <property type="component" value="Unassembled WGS sequence"/>
</dbReference>
<dbReference type="OrthoDB" id="9777941at2"/>
<protein>
    <submittedName>
        <fullName evidence="7">Amino acid ABC transporter substrate-binding protein, PAAT family (TC 3.A.1.3.-)</fullName>
    </submittedName>
</protein>
<evidence type="ECO:0000256" key="2">
    <source>
        <dbReference type="ARBA" id="ARBA00022448"/>
    </source>
</evidence>
<evidence type="ECO:0000259" key="6">
    <source>
        <dbReference type="SMART" id="SM00062"/>
    </source>
</evidence>
<keyword evidence="3 5" id="KW-0732">Signal</keyword>
<sequence>MKTILGLVAMACLAGSHLAGATTLESVVKRGTVKCSSTVGTPGFSIPDSNGRYRGLDVDICRAVASAVFGDPEKISIVPLSPVARFTALQTGEVDILLNTTTWTLGREATNGILFAGVNYYDGQGIMVRSGDIQTAKELNGATICTNQGSTTELNLTDFFRINGIKNEIVAFSTQEEAAQAYQSGRCDAFSSDRSVLYAFRSKLTEPAKHSVLAETLSKEPLGPSVRQGDDQWFNVVRWSVHVLHAAEELGLTSANVDQIAGSTVNPNVLRLVGKEGKLGAALGLPNEWALSIVQKVGSYAEVFDRNIGKDSPLKIQRGLNASWKDGGLHYAPPIR</sequence>
<dbReference type="PANTHER" id="PTHR30085:SF7">
    <property type="entry name" value="AMINO-ACID ABC TRANSPORTER-BINDING PROTEIN YHDW-RELATED"/>
    <property type="match status" value="1"/>
</dbReference>
<dbReference type="InterPro" id="IPR001638">
    <property type="entry name" value="Solute-binding_3/MltF_N"/>
</dbReference>
<dbReference type="PANTHER" id="PTHR30085">
    <property type="entry name" value="AMINO ACID ABC TRANSPORTER PERMEASE"/>
    <property type="match status" value="1"/>
</dbReference>